<evidence type="ECO:0000313" key="1">
    <source>
        <dbReference type="EMBL" id="MFM0521819.1"/>
    </source>
</evidence>
<protein>
    <submittedName>
        <fullName evidence="1">Uncharacterized protein</fullName>
    </submittedName>
</protein>
<name>A0ABW9CVN9_9BURK</name>
<proteinExistence type="predicted"/>
<dbReference type="EMBL" id="JAQQDB010000040">
    <property type="protein sequence ID" value="MFM0521819.1"/>
    <property type="molecule type" value="Genomic_DNA"/>
</dbReference>
<reference evidence="1 2" key="1">
    <citation type="journal article" date="2024" name="Chem. Sci.">
        <title>Discovery of megapolipeptins by genome mining of a Burkholderiales bacteria collection.</title>
        <authorList>
            <person name="Paulo B.S."/>
            <person name="Recchia M.J.J."/>
            <person name="Lee S."/>
            <person name="Fergusson C.H."/>
            <person name="Romanowski S.B."/>
            <person name="Hernandez A."/>
            <person name="Krull N."/>
            <person name="Liu D.Y."/>
            <person name="Cavanagh H."/>
            <person name="Bos A."/>
            <person name="Gray C.A."/>
            <person name="Murphy B.T."/>
            <person name="Linington R.G."/>
            <person name="Eustaquio A.S."/>
        </authorList>
    </citation>
    <scope>NUCLEOTIDE SEQUENCE [LARGE SCALE GENOMIC DNA]</scope>
    <source>
        <strain evidence="1 2">RL17-374-BIF-D</strain>
    </source>
</reference>
<evidence type="ECO:0000313" key="2">
    <source>
        <dbReference type="Proteomes" id="UP001629462"/>
    </source>
</evidence>
<accession>A0ABW9CVN9</accession>
<organism evidence="1 2">
    <name type="scientific">Caballeronia jiangsuensis</name>
    <dbReference type="NCBI Taxonomy" id="1458357"/>
    <lineage>
        <taxon>Bacteria</taxon>
        <taxon>Pseudomonadati</taxon>
        <taxon>Pseudomonadota</taxon>
        <taxon>Betaproteobacteria</taxon>
        <taxon>Burkholderiales</taxon>
        <taxon>Burkholderiaceae</taxon>
        <taxon>Caballeronia</taxon>
    </lineage>
</organism>
<dbReference type="RefSeq" id="WP_408163464.1">
    <property type="nucleotide sequence ID" value="NZ_JAQQDB010000040.1"/>
</dbReference>
<gene>
    <name evidence="1" type="ORF">PQR08_30795</name>
</gene>
<sequence length="324" mass="35543">MRLIIEDRVEGGEARATDARVVAVVERKDRSLADLGLTLAEGRALLAEVQSFLVPEQTAGWMKSQMACHRCGSMLAHKDARSIVLRTVFGKVDVPSPSPRLWACSCAAEQGQPRRSLSPLCNAVHQRVTPELEYLQAKWAAHLPYRQATELLREVLPLDKGISFGSTRRRILAVGSALDAQINRDIVSGPKPVSGEQVRESTTVGCVSVDSAWLSFSSSPKSRKAMRDLAELKSPWSQNLPRDRHVNIVAGRATLADRPPGVSTRTCISWCHRRPHGWTNFSSQAAWLRKSESPLSAMTLANSARLWTAASSPGEGSWTGFISR</sequence>
<keyword evidence="2" id="KW-1185">Reference proteome</keyword>
<dbReference type="Proteomes" id="UP001629462">
    <property type="component" value="Unassembled WGS sequence"/>
</dbReference>
<comment type="caution">
    <text evidence="1">The sequence shown here is derived from an EMBL/GenBank/DDBJ whole genome shotgun (WGS) entry which is preliminary data.</text>
</comment>